<sequence>MALTWLVASVPLSLQAQTILPDSTLPLRTLVQQSTPNGGPRLWTVTGGTPNQGGNLLFHSFLFFTLGNGETVLFDNAPTVDHIFARVTGTVASSLPGTLRSSHPTNLFLMNPRGIIMNSLTRLDLGGSFLATTGDRLLFEDGLSFDAAPANAPPLLVINPPTAIAMGNNPGSIGMTGTTHGLFFDGNLSVNRSRRATGIAVATGQHLTLVGNGITLNGANLTAPQGTVELGSVKAGVVSLNADFSQSPWVLGYDEGQSVFSPIRINTSSAIEVSGPGGGNVSLQGSTIDVLNGSTILADTLGSQRGGTLRVRGTESVTVEGTRNGFTSSLFAAVNPGAGGDGGSLEVITPQFRTASGSIIGVDTFGAGDAGMLTVAGGTVEVDQATWSVQSFSQATGRAGRIELDIETLRVINGGQVLAQSLGRGEAGSVWIRATDSVLVQGERVLANRNVLNSLITTFQDLNSAGSDEITLETGDLRIEDGGRISMLSKAQNSAIAPGQLKITAHNGITIAGTSSNGVPSLITTTADNQAQGDHIAITTPQLTIRDGGQISSGTVGSGRGGDLGLTVTGALTLMGGVPVPSGNLGGIPVFRDASGHQFPSGLFAGSTGAGSAGNLTVTAGTVAVMDQAEMTVSSDSTGNAGTLTLKAAAIDLQNQGRLRGDTRSGFGNIAIEGDRLSLRDHSSISTNALGQTLGSGEINLTLGSLSLTDSSITSDTSTGLAGNVTVTAQQPQGIALHGSRISATGGLGNISLRSPQINLQNQSLLSTDGQGVDTTLSSTALTTAGGNIVLVSDGQLVLDQSRITANALNSNGGEITITVPTVTLDRGSAITTNIAGTLAGNPTGNSGGNIAIATRDLHLTNLSEITSNATGGGAGNITLGQGSQVQPLTVVLDHSRITATGGSGNLNVNSQGAIELRNASLLSTDGQGSQGGGTIGITGKSLVVDGSAITTNALGQGAGSGDLNLRIGSLTLRRNSALTSDASAGSAGNITLTVLEEAGLVLDDSRITATGGSGNLQIQSPHLLLQNQSLLSTNGRGGESGGNINARAGGSVQLRDSTITANADNSFGGQVTVNAPLISLDRSAITTNVLGTQVSPTITGGNISLQGGSVYLQNFSEIASNAVTGGAGNIEITATDPNTLRLRQSRITATGGLGNLTLTSRGNIELLDGSLLSTNGRGLQPGGNISLTTDRFVIGLNNSDITANAENSAGGRVSITTQGLLGLYLRDRLTSGNDITVTSDLGADFSGVLTIQTPNSQVDSGLVDLPQAPLDVSDQIRSGCLAAQGNRFAVVGQGGIPDSPLAPLNPSAGWQDLQNALLLPSMSPRAVSPRAVSPRAVSPRAVPDSGALDPALAWTEATGRITLVSQSSPPWLLGSMTLGQGVQGSYSICRSSRS</sequence>
<dbReference type="EMBL" id="AJTX02000008">
    <property type="protein sequence ID" value="KKI98489.1"/>
    <property type="molecule type" value="Genomic_DNA"/>
</dbReference>
<dbReference type="InterPro" id="IPR008638">
    <property type="entry name" value="FhaB/CdiA-like_TPS"/>
</dbReference>
<dbReference type="Pfam" id="PF05860">
    <property type="entry name" value="TPS"/>
    <property type="match status" value="1"/>
</dbReference>
<proteinExistence type="predicted"/>
<name>A0A0M2PQI0_PROHO</name>
<reference evidence="2" key="1">
    <citation type="submission" date="2012-04" db="EMBL/GenBank/DDBJ databases">
        <authorList>
            <person name="Borisov I.G."/>
            <person name="Ivanikova N.V."/>
            <person name="Pinevich A.V."/>
        </authorList>
    </citation>
    <scope>NUCLEOTIDE SEQUENCE</scope>
    <source>
        <strain evidence="2">CALU 1027</strain>
    </source>
</reference>
<organism evidence="2 3">
    <name type="scientific">Prochlorothrix hollandica PCC 9006 = CALU 1027</name>
    <dbReference type="NCBI Taxonomy" id="317619"/>
    <lineage>
        <taxon>Bacteria</taxon>
        <taxon>Bacillati</taxon>
        <taxon>Cyanobacteriota</taxon>
        <taxon>Cyanophyceae</taxon>
        <taxon>Prochlorotrichales</taxon>
        <taxon>Prochlorotrichaceae</taxon>
        <taxon>Prochlorothrix</taxon>
    </lineage>
</organism>
<dbReference type="NCBIfam" id="TIGR01901">
    <property type="entry name" value="adhes_NPXG"/>
    <property type="match status" value="1"/>
</dbReference>
<evidence type="ECO:0000313" key="3">
    <source>
        <dbReference type="Proteomes" id="UP000034681"/>
    </source>
</evidence>
<gene>
    <name evidence="2" type="ORF">PROH_18925</name>
</gene>
<accession>A0A0M2PQI0</accession>
<evidence type="ECO:0000313" key="2">
    <source>
        <dbReference type="EMBL" id="KKI98489.1"/>
    </source>
</evidence>
<dbReference type="Proteomes" id="UP000034681">
    <property type="component" value="Unassembled WGS sequence"/>
</dbReference>
<dbReference type="InterPro" id="IPR012334">
    <property type="entry name" value="Pectin_lyas_fold"/>
</dbReference>
<comment type="caution">
    <text evidence="2">The sequence shown here is derived from an EMBL/GenBank/DDBJ whole genome shotgun (WGS) entry which is preliminary data.</text>
</comment>
<keyword evidence="3" id="KW-1185">Reference proteome</keyword>
<evidence type="ECO:0000259" key="1">
    <source>
        <dbReference type="SMART" id="SM00912"/>
    </source>
</evidence>
<protein>
    <recommendedName>
        <fullName evidence="1">Filamentous haemagglutinin FhaB/tRNA nuclease CdiA-like TPS domain-containing protein</fullName>
    </recommendedName>
</protein>
<dbReference type="SMART" id="SM00912">
    <property type="entry name" value="Haemagg_act"/>
    <property type="match status" value="1"/>
</dbReference>
<dbReference type="eggNOG" id="COG3210">
    <property type="taxonomic scope" value="Bacteria"/>
</dbReference>
<feature type="domain" description="Filamentous haemagglutinin FhaB/tRNA nuclease CdiA-like TPS" evidence="1">
    <location>
        <begin position="36"/>
        <end position="140"/>
    </location>
</feature>
<dbReference type="InterPro" id="IPR011050">
    <property type="entry name" value="Pectin_lyase_fold/virulence"/>
</dbReference>
<dbReference type="STRING" id="317619.GCA_000332315_02785"/>
<dbReference type="Gene3D" id="2.160.20.10">
    <property type="entry name" value="Single-stranded right-handed beta-helix, Pectin lyase-like"/>
    <property type="match status" value="4"/>
</dbReference>
<dbReference type="SUPFAM" id="SSF51126">
    <property type="entry name" value="Pectin lyase-like"/>
    <property type="match status" value="3"/>
</dbReference>